<dbReference type="PROSITE" id="PS51186">
    <property type="entry name" value="GNAT"/>
    <property type="match status" value="1"/>
</dbReference>
<dbReference type="Gene3D" id="3.10.180.10">
    <property type="entry name" value="2,3-Dihydroxybiphenyl 1,2-Dioxygenase, domain 1"/>
    <property type="match status" value="1"/>
</dbReference>
<dbReference type="Pfam" id="PF00903">
    <property type="entry name" value="Glyoxalase"/>
    <property type="match status" value="1"/>
</dbReference>
<dbReference type="OrthoDB" id="9798201at2"/>
<keyword evidence="3" id="KW-0808">Transferase</keyword>
<name>A0A3N4MC84_9BACT</name>
<dbReference type="AlphaFoldDB" id="A0A3N4MC84"/>
<dbReference type="SUPFAM" id="SSF55729">
    <property type="entry name" value="Acyl-CoA N-acyltransferases (Nat)"/>
    <property type="match status" value="1"/>
</dbReference>
<evidence type="ECO:0000313" key="4">
    <source>
        <dbReference type="Proteomes" id="UP000279089"/>
    </source>
</evidence>
<keyword evidence="4" id="KW-1185">Reference proteome</keyword>
<proteinExistence type="predicted"/>
<dbReference type="InterPro" id="IPR000182">
    <property type="entry name" value="GNAT_dom"/>
</dbReference>
<dbReference type="EMBL" id="RMBX01000004">
    <property type="protein sequence ID" value="RPD41444.1"/>
    <property type="molecule type" value="Genomic_DNA"/>
</dbReference>
<dbReference type="InterPro" id="IPR029068">
    <property type="entry name" value="Glyas_Bleomycin-R_OHBP_Dase"/>
</dbReference>
<feature type="domain" description="VOC" evidence="2">
    <location>
        <begin position="11"/>
        <end position="126"/>
    </location>
</feature>
<gene>
    <name evidence="3" type="ORF">EG028_08985</name>
</gene>
<evidence type="ECO:0000313" key="3">
    <source>
        <dbReference type="EMBL" id="RPD41444.1"/>
    </source>
</evidence>
<dbReference type="PROSITE" id="PS51819">
    <property type="entry name" value="VOC"/>
    <property type="match status" value="1"/>
</dbReference>
<dbReference type="Proteomes" id="UP000279089">
    <property type="component" value="Unassembled WGS sequence"/>
</dbReference>
<dbReference type="SUPFAM" id="SSF54593">
    <property type="entry name" value="Glyoxalase/Bleomycin resistance protein/Dihydroxybiphenyl dioxygenase"/>
    <property type="match status" value="1"/>
</dbReference>
<comment type="caution">
    <text evidence="3">The sequence shown here is derived from an EMBL/GenBank/DDBJ whole genome shotgun (WGS) entry which is preliminary data.</text>
</comment>
<organism evidence="3 4">
    <name type="scientific">Chitinophaga barathri</name>
    <dbReference type="NCBI Taxonomy" id="1647451"/>
    <lineage>
        <taxon>Bacteria</taxon>
        <taxon>Pseudomonadati</taxon>
        <taxon>Bacteroidota</taxon>
        <taxon>Chitinophagia</taxon>
        <taxon>Chitinophagales</taxon>
        <taxon>Chitinophagaceae</taxon>
        <taxon>Chitinophaga</taxon>
    </lineage>
</organism>
<reference evidence="4" key="1">
    <citation type="submission" date="2018-11" db="EMBL/GenBank/DDBJ databases">
        <title>Chitinophaga lutea sp.nov., isolate from arsenic contaminated soil.</title>
        <authorList>
            <person name="Zong Y."/>
        </authorList>
    </citation>
    <scope>NUCLEOTIDE SEQUENCE [LARGE SCALE GENOMIC DNA]</scope>
    <source>
        <strain evidence="4">YLT18</strain>
    </source>
</reference>
<feature type="domain" description="N-acetyltransferase" evidence="1">
    <location>
        <begin position="141"/>
        <end position="278"/>
    </location>
</feature>
<dbReference type="Pfam" id="PF00583">
    <property type="entry name" value="Acetyltransf_1"/>
    <property type="match status" value="1"/>
</dbReference>
<dbReference type="GO" id="GO:0016747">
    <property type="term" value="F:acyltransferase activity, transferring groups other than amino-acyl groups"/>
    <property type="evidence" value="ECO:0007669"/>
    <property type="project" value="InterPro"/>
</dbReference>
<dbReference type="CDD" id="cd04301">
    <property type="entry name" value="NAT_SF"/>
    <property type="match status" value="1"/>
</dbReference>
<sequence length="278" mass="31080">MENESKNLQPVFMQAEPVLAVTDVTASVAYWHEVLGFPAQWKWGNPPVHGGVSWQGVGVQFALEPQLAAASKGNSVWMRVKHLDVLYAMHRKNKAEIVYPMENQPWGMAQYTVKDINGYYIHFASAIMEREKSGVTLPASMRIVARKPEIAEYRSLQHSVGWNSSLDDLKVQQALAAALYAVVAEDTESGEAIGCALLLGDGQTFYYVKDVIVRKDWQNKQVGTAIMRALTDWLDHNAAKNAMVGLYTGEGLERFYKQFGFGPAYGMIRHTPSPEREL</sequence>
<dbReference type="InterPro" id="IPR016181">
    <property type="entry name" value="Acyl_CoA_acyltransferase"/>
</dbReference>
<evidence type="ECO:0000259" key="2">
    <source>
        <dbReference type="PROSITE" id="PS51819"/>
    </source>
</evidence>
<dbReference type="Gene3D" id="3.40.630.30">
    <property type="match status" value="1"/>
</dbReference>
<dbReference type="InterPro" id="IPR037523">
    <property type="entry name" value="VOC_core"/>
</dbReference>
<dbReference type="InterPro" id="IPR004360">
    <property type="entry name" value="Glyas_Fos-R_dOase_dom"/>
</dbReference>
<protein>
    <submittedName>
        <fullName evidence="3">GNAT family N-acetyltransferase</fullName>
    </submittedName>
</protein>
<evidence type="ECO:0000259" key="1">
    <source>
        <dbReference type="PROSITE" id="PS51186"/>
    </source>
</evidence>
<accession>A0A3N4MC84</accession>